<feature type="transmembrane region" description="Helical" evidence="8">
    <location>
        <begin position="372"/>
        <end position="393"/>
    </location>
</feature>
<dbReference type="EMBL" id="MGGD01000081">
    <property type="protein sequence ID" value="OGM19058.1"/>
    <property type="molecule type" value="Genomic_DNA"/>
</dbReference>
<evidence type="ECO:0000313" key="10">
    <source>
        <dbReference type="EMBL" id="OGM19058.1"/>
    </source>
</evidence>
<gene>
    <name evidence="10" type="ORF">A2771_02220</name>
</gene>
<evidence type="ECO:0000256" key="3">
    <source>
        <dbReference type="ARBA" id="ARBA00022676"/>
    </source>
</evidence>
<dbReference type="PANTHER" id="PTHR33908:SF11">
    <property type="entry name" value="MEMBRANE PROTEIN"/>
    <property type="match status" value="1"/>
</dbReference>
<protein>
    <recommendedName>
        <fullName evidence="9">Glycosyltransferase RgtA/B/C/D-like domain-containing protein</fullName>
    </recommendedName>
</protein>
<proteinExistence type="predicted"/>
<evidence type="ECO:0000256" key="6">
    <source>
        <dbReference type="ARBA" id="ARBA00022989"/>
    </source>
</evidence>
<accession>A0A1F7XXD8</accession>
<keyword evidence="5 8" id="KW-0812">Transmembrane</keyword>
<dbReference type="PANTHER" id="PTHR33908">
    <property type="entry name" value="MANNOSYLTRANSFERASE YKCB-RELATED"/>
    <property type="match status" value="1"/>
</dbReference>
<dbReference type="GO" id="GO:0009103">
    <property type="term" value="P:lipopolysaccharide biosynthetic process"/>
    <property type="evidence" value="ECO:0007669"/>
    <property type="project" value="UniProtKB-ARBA"/>
</dbReference>
<name>A0A1F7XXD8_9BACT</name>
<feature type="transmembrane region" description="Helical" evidence="8">
    <location>
        <begin position="68"/>
        <end position="86"/>
    </location>
</feature>
<evidence type="ECO:0000256" key="1">
    <source>
        <dbReference type="ARBA" id="ARBA00004651"/>
    </source>
</evidence>
<dbReference type="AlphaFoldDB" id="A0A1F7XXD8"/>
<dbReference type="GO" id="GO:0005886">
    <property type="term" value="C:plasma membrane"/>
    <property type="evidence" value="ECO:0007669"/>
    <property type="project" value="UniProtKB-SubCell"/>
</dbReference>
<organism evidence="10 11">
    <name type="scientific">Candidatus Woesebacteria bacterium RIFCSPHIGHO2_01_FULL_38_26b</name>
    <dbReference type="NCBI Taxonomy" id="1802491"/>
    <lineage>
        <taxon>Bacteria</taxon>
        <taxon>Candidatus Woeseibacteriota</taxon>
    </lineage>
</organism>
<feature type="transmembrane region" description="Helical" evidence="8">
    <location>
        <begin position="292"/>
        <end position="309"/>
    </location>
</feature>
<feature type="transmembrane region" description="Helical" evidence="8">
    <location>
        <begin position="316"/>
        <end position="334"/>
    </location>
</feature>
<keyword evidence="4" id="KW-0808">Transferase</keyword>
<sequence length="516" mass="59753">MKKYYSVFILSLIIFIGFLLRIFMLSSVPSGFFADEASIGVNAYSLLTTGKDEYGVSAPIFFKSFGDYRLPVPIYSNILFIALFGLNEFSVRFTAAFFGTLTIILIYLITKELFKSETAAIFSAFFLAISPWHIHFSRFGSEYIYFPFWFCLSLYLFLVAFKKPIFYILSFFSFGVSIYTYYPSIFITPSFLIFLIALFFKNISKKRTIFTFSVLTFLVILIPLFNGLSEGVVQSRWQKVSVFKEVSLSQSIYRISKTYLAHFSPNFLFIGGDIGYPGHFITRFSVKGLGELYWIQALLIILGIILLWKRAKLRKVGLILLTWFILYPLGSSLTGTDGGGPFSFRSIFGVISFQILTALGVFFLIEIKPRLISASLLLLIVFISILSLSNYAYKYFFEYPMYSSNFWGWQFGPRDIMGYFLTKRDIYTEMYLETKFNSGQIFLKFYDPENVCQNRCMMGDWNMYSPSKKQLFAISYESMQDIPPNLYFDLQKIIFYPDSTPAFMIGELKDRHEQRS</sequence>
<feature type="transmembrane region" description="Helical" evidence="8">
    <location>
        <begin position="209"/>
        <end position="228"/>
    </location>
</feature>
<dbReference type="GO" id="GO:0016763">
    <property type="term" value="F:pentosyltransferase activity"/>
    <property type="evidence" value="ECO:0007669"/>
    <property type="project" value="TreeGrafter"/>
</dbReference>
<feature type="transmembrane region" description="Helical" evidence="8">
    <location>
        <begin position="93"/>
        <end position="110"/>
    </location>
</feature>
<keyword evidence="7 8" id="KW-0472">Membrane</keyword>
<keyword evidence="6 8" id="KW-1133">Transmembrane helix</keyword>
<dbReference type="Proteomes" id="UP000176741">
    <property type="component" value="Unassembled WGS sequence"/>
</dbReference>
<dbReference type="InterPro" id="IPR050297">
    <property type="entry name" value="LipidA_mod_glycosyltrf_83"/>
</dbReference>
<dbReference type="Pfam" id="PF13231">
    <property type="entry name" value="PMT_2"/>
    <property type="match status" value="1"/>
</dbReference>
<dbReference type="InterPro" id="IPR038731">
    <property type="entry name" value="RgtA/B/C-like"/>
</dbReference>
<evidence type="ECO:0000313" key="11">
    <source>
        <dbReference type="Proteomes" id="UP000176741"/>
    </source>
</evidence>
<evidence type="ECO:0000256" key="8">
    <source>
        <dbReference type="SAM" id="Phobius"/>
    </source>
</evidence>
<reference evidence="10 11" key="1">
    <citation type="journal article" date="2016" name="Nat. Commun.">
        <title>Thousands of microbial genomes shed light on interconnected biogeochemical processes in an aquifer system.</title>
        <authorList>
            <person name="Anantharaman K."/>
            <person name="Brown C.T."/>
            <person name="Hug L.A."/>
            <person name="Sharon I."/>
            <person name="Castelle C.J."/>
            <person name="Probst A.J."/>
            <person name="Thomas B.C."/>
            <person name="Singh A."/>
            <person name="Wilkins M.J."/>
            <person name="Karaoz U."/>
            <person name="Brodie E.L."/>
            <person name="Williams K.H."/>
            <person name="Hubbard S.S."/>
            <person name="Banfield J.F."/>
        </authorList>
    </citation>
    <scope>NUCLEOTIDE SEQUENCE [LARGE SCALE GENOMIC DNA]</scope>
</reference>
<evidence type="ECO:0000259" key="9">
    <source>
        <dbReference type="Pfam" id="PF13231"/>
    </source>
</evidence>
<comment type="subcellular location">
    <subcellularLocation>
        <location evidence="1">Cell membrane</location>
        <topology evidence="1">Multi-pass membrane protein</topology>
    </subcellularLocation>
</comment>
<evidence type="ECO:0000256" key="2">
    <source>
        <dbReference type="ARBA" id="ARBA00022475"/>
    </source>
</evidence>
<feature type="transmembrane region" description="Helical" evidence="8">
    <location>
        <begin position="143"/>
        <end position="161"/>
    </location>
</feature>
<comment type="caution">
    <text evidence="10">The sequence shown here is derived from an EMBL/GenBank/DDBJ whole genome shotgun (WGS) entry which is preliminary data.</text>
</comment>
<evidence type="ECO:0000256" key="5">
    <source>
        <dbReference type="ARBA" id="ARBA00022692"/>
    </source>
</evidence>
<keyword evidence="2" id="KW-1003">Cell membrane</keyword>
<feature type="transmembrane region" description="Helical" evidence="8">
    <location>
        <begin position="181"/>
        <end position="200"/>
    </location>
</feature>
<feature type="domain" description="Glycosyltransferase RgtA/B/C/D-like" evidence="9">
    <location>
        <begin position="71"/>
        <end position="223"/>
    </location>
</feature>
<feature type="transmembrane region" description="Helical" evidence="8">
    <location>
        <begin position="346"/>
        <end position="365"/>
    </location>
</feature>
<feature type="transmembrane region" description="Helical" evidence="8">
    <location>
        <begin position="116"/>
        <end position="136"/>
    </location>
</feature>
<evidence type="ECO:0000256" key="7">
    <source>
        <dbReference type="ARBA" id="ARBA00023136"/>
    </source>
</evidence>
<evidence type="ECO:0000256" key="4">
    <source>
        <dbReference type="ARBA" id="ARBA00022679"/>
    </source>
</evidence>
<feature type="transmembrane region" description="Helical" evidence="8">
    <location>
        <begin position="7"/>
        <end position="24"/>
    </location>
</feature>
<keyword evidence="3" id="KW-0328">Glycosyltransferase</keyword>